<dbReference type="AlphaFoldDB" id="L8E7R4"/>
<accession>L8E7R4</accession>
<dbReference type="EMBL" id="HF583803">
    <property type="protein sequence ID" value="CCQ43300.1"/>
    <property type="molecule type" value="Genomic_DNA"/>
</dbReference>
<organism evidence="1">
    <name type="scientific">Homo sapiens</name>
    <name type="common">Human</name>
    <dbReference type="NCBI Taxonomy" id="9606"/>
    <lineage>
        <taxon>Eukaryota</taxon>
        <taxon>Metazoa</taxon>
        <taxon>Chordata</taxon>
        <taxon>Craniata</taxon>
        <taxon>Vertebrata</taxon>
        <taxon>Euteleostomi</taxon>
        <taxon>Mammalia</taxon>
        <taxon>Eutheria</taxon>
        <taxon>Euarchontoglires</taxon>
        <taxon>Primates</taxon>
        <taxon>Haplorrhini</taxon>
        <taxon>Catarrhini</taxon>
        <taxon>Hominidae</taxon>
        <taxon>Homo</taxon>
    </lineage>
</organism>
<reference evidence="1" key="1">
    <citation type="journal article" date="2013" name="PLoS ONE">
        <title>Direct detection of alternative open reading frames translation products in human significantly expands the proteome.</title>
        <authorList>
            <person name="Vanderperre B."/>
            <person name="Lucier J.-F."/>
            <person name="Motard J."/>
            <person name="Tremblay G."/>
            <person name="Vanderperre S."/>
            <person name="Wisztorski M."/>
            <person name="Salzet M."/>
            <person name="Boisvert F.-M."/>
            <person name="Roucou X."/>
        </authorList>
    </citation>
    <scope>NUCLEOTIDE SEQUENCE</scope>
</reference>
<proteinExistence type="predicted"/>
<dbReference type="OrthoDB" id="10025028at2759"/>
<gene>
    <name evidence="1" type="primary">ZMYM3</name>
</gene>
<protein>
    <submittedName>
        <fullName evidence="1">Alternative protein ZMYM3</fullName>
    </submittedName>
</protein>
<dbReference type="ChiTaRS" id="ZMYM3">
    <property type="organism name" value="human"/>
</dbReference>
<name>L8E7R4_HUMAN</name>
<sequence>MVSMLGSAGCSQNMPMEKPARVMSCALAPNPCVSKRIFSPAQLLSSTTVWPSL</sequence>
<evidence type="ECO:0000313" key="1">
    <source>
        <dbReference type="EMBL" id="CCQ43300.1"/>
    </source>
</evidence>